<protein>
    <recommendedName>
        <fullName evidence="4">Charged multivesicular body protein 1a</fullName>
    </recommendedName>
</protein>
<dbReference type="EMBL" id="LT554985">
    <property type="protein sequence ID" value="SAM09147.1"/>
    <property type="molecule type" value="Genomic_DNA"/>
</dbReference>
<keyword evidence="3" id="KW-1185">Reference proteome</keyword>
<name>A0A163K7G5_ABSGL</name>
<organism evidence="2">
    <name type="scientific">Absidia glauca</name>
    <name type="common">Pin mould</name>
    <dbReference type="NCBI Taxonomy" id="4829"/>
    <lineage>
        <taxon>Eukaryota</taxon>
        <taxon>Fungi</taxon>
        <taxon>Fungi incertae sedis</taxon>
        <taxon>Mucoromycota</taxon>
        <taxon>Mucoromycotina</taxon>
        <taxon>Mucoromycetes</taxon>
        <taxon>Mucorales</taxon>
        <taxon>Cunninghamellaceae</taxon>
        <taxon>Absidia</taxon>
    </lineage>
</organism>
<reference evidence="2" key="1">
    <citation type="submission" date="2016-04" db="EMBL/GenBank/DDBJ databases">
        <authorList>
            <person name="Evans L.H."/>
            <person name="Alamgir A."/>
            <person name="Owens N."/>
            <person name="Weber N.D."/>
            <person name="Virtaneva K."/>
            <person name="Barbian K."/>
            <person name="Babar A."/>
            <person name="Rosenke K."/>
        </authorList>
    </citation>
    <scope>NUCLEOTIDE SEQUENCE [LARGE SCALE GENOMIC DNA]</scope>
    <source>
        <strain evidence="2">CBS 101.48</strain>
    </source>
</reference>
<gene>
    <name evidence="2" type="primary">ABSGL_14821.1 scaffold 14966</name>
</gene>
<sequence>MGGLENQLFQLKFTSKQLQKQSKRCQKEELQERVKVKKALEGGHTEAAQIYAENCIRKKNESLSLLRLSSRVDGVASRVQTAITMRSVSSSMSSVVKNMEKSMNSMDLEKLAGVLDKFESQVESLDLQEQTMTSMAPEDEQVDQLLQQMIQSEEDSPALSQLDQLNQLQVPTSNLYTTNKDKATPNKDTNDDILEKRLQALRG</sequence>
<dbReference type="STRING" id="4829.A0A163K7G5"/>
<dbReference type="GO" id="GO:0007034">
    <property type="term" value="P:vacuolar transport"/>
    <property type="evidence" value="ECO:0007669"/>
    <property type="project" value="InterPro"/>
</dbReference>
<dbReference type="Proteomes" id="UP000078561">
    <property type="component" value="Unassembled WGS sequence"/>
</dbReference>
<feature type="region of interest" description="Disordered" evidence="1">
    <location>
        <begin position="172"/>
        <end position="192"/>
    </location>
</feature>
<dbReference type="Gene3D" id="6.10.140.1230">
    <property type="match status" value="1"/>
</dbReference>
<proteinExistence type="predicted"/>
<dbReference type="AlphaFoldDB" id="A0A163K7G5"/>
<feature type="compositionally biased region" description="Basic and acidic residues" evidence="1">
    <location>
        <begin position="179"/>
        <end position="192"/>
    </location>
</feature>
<dbReference type="InParanoid" id="A0A163K7G5"/>
<dbReference type="PANTHER" id="PTHR10476">
    <property type="entry name" value="CHARGED MULTIVESICULAR BODY PROTEIN"/>
    <property type="match status" value="1"/>
</dbReference>
<evidence type="ECO:0000313" key="3">
    <source>
        <dbReference type="Proteomes" id="UP000078561"/>
    </source>
</evidence>
<accession>A0A163K7G5</accession>
<dbReference type="OrthoDB" id="10266568at2759"/>
<dbReference type="Pfam" id="PF03357">
    <property type="entry name" value="Snf7"/>
    <property type="match status" value="1"/>
</dbReference>
<evidence type="ECO:0008006" key="4">
    <source>
        <dbReference type="Google" id="ProtNLM"/>
    </source>
</evidence>
<dbReference type="InterPro" id="IPR005024">
    <property type="entry name" value="Snf7_fam"/>
</dbReference>
<evidence type="ECO:0000313" key="2">
    <source>
        <dbReference type="EMBL" id="SAM09147.1"/>
    </source>
</evidence>
<evidence type="ECO:0000256" key="1">
    <source>
        <dbReference type="SAM" id="MobiDB-lite"/>
    </source>
</evidence>